<gene>
    <name evidence="2" type="ORF">RHSIM_Rhsim10G0172200</name>
</gene>
<evidence type="ECO:0000313" key="3">
    <source>
        <dbReference type="Proteomes" id="UP000626092"/>
    </source>
</evidence>
<evidence type="ECO:0000313" key="2">
    <source>
        <dbReference type="EMBL" id="KAF7129695.1"/>
    </source>
</evidence>
<proteinExistence type="predicted"/>
<evidence type="ECO:0000256" key="1">
    <source>
        <dbReference type="SAM" id="MobiDB-lite"/>
    </source>
</evidence>
<protein>
    <submittedName>
        <fullName evidence="2">Uncharacterized protein</fullName>
    </submittedName>
</protein>
<feature type="region of interest" description="Disordered" evidence="1">
    <location>
        <begin position="113"/>
        <end position="134"/>
    </location>
</feature>
<dbReference type="Proteomes" id="UP000626092">
    <property type="component" value="Unassembled WGS sequence"/>
</dbReference>
<comment type="caution">
    <text evidence="2">The sequence shown here is derived from an EMBL/GenBank/DDBJ whole genome shotgun (WGS) entry which is preliminary data.</text>
</comment>
<accession>A0A834GB32</accession>
<name>A0A834GB32_RHOSS</name>
<sequence length="153" mass="15767">MLNKQTKTPNTLHKRLMMSLNGCLLMGVEREWDGWLCRGNGWNQSDCGGNIGRGVSVGKVGIAFGSVGRGVGGSGGKVALGTIGIASRGGTVTFGTDGIAGCVAGHRNSVDAGKGLGHGERERERERERVSMSSANISELPGLVPIGDLACSN</sequence>
<reference evidence="2" key="1">
    <citation type="submission" date="2019-11" db="EMBL/GenBank/DDBJ databases">
        <authorList>
            <person name="Liu Y."/>
            <person name="Hou J."/>
            <person name="Li T.-Q."/>
            <person name="Guan C.-H."/>
            <person name="Wu X."/>
            <person name="Wu H.-Z."/>
            <person name="Ling F."/>
            <person name="Zhang R."/>
            <person name="Shi X.-G."/>
            <person name="Ren J.-P."/>
            <person name="Chen E.-F."/>
            <person name="Sun J.-M."/>
        </authorList>
    </citation>
    <scope>NUCLEOTIDE SEQUENCE</scope>
    <source>
        <strain evidence="2">Adult_tree_wgs_1</strain>
        <tissue evidence="2">Leaves</tissue>
    </source>
</reference>
<dbReference type="AlphaFoldDB" id="A0A834GB32"/>
<feature type="compositionally biased region" description="Basic and acidic residues" evidence="1">
    <location>
        <begin position="117"/>
        <end position="130"/>
    </location>
</feature>
<dbReference type="EMBL" id="WJXA01000010">
    <property type="protein sequence ID" value="KAF7129695.1"/>
    <property type="molecule type" value="Genomic_DNA"/>
</dbReference>
<keyword evidence="3" id="KW-1185">Reference proteome</keyword>
<organism evidence="2 3">
    <name type="scientific">Rhododendron simsii</name>
    <name type="common">Sims's rhododendron</name>
    <dbReference type="NCBI Taxonomy" id="118357"/>
    <lineage>
        <taxon>Eukaryota</taxon>
        <taxon>Viridiplantae</taxon>
        <taxon>Streptophyta</taxon>
        <taxon>Embryophyta</taxon>
        <taxon>Tracheophyta</taxon>
        <taxon>Spermatophyta</taxon>
        <taxon>Magnoliopsida</taxon>
        <taxon>eudicotyledons</taxon>
        <taxon>Gunneridae</taxon>
        <taxon>Pentapetalae</taxon>
        <taxon>asterids</taxon>
        <taxon>Ericales</taxon>
        <taxon>Ericaceae</taxon>
        <taxon>Ericoideae</taxon>
        <taxon>Rhodoreae</taxon>
        <taxon>Rhododendron</taxon>
    </lineage>
</organism>